<dbReference type="OrthoDB" id="9785911at2"/>
<accession>A0A1H0JBT2</accession>
<dbReference type="PANTHER" id="PTHR36174">
    <property type="entry name" value="LIPID II:GLYCINE GLYCYLTRANSFERASE"/>
    <property type="match status" value="1"/>
</dbReference>
<dbReference type="Proteomes" id="UP000183200">
    <property type="component" value="Unassembled WGS sequence"/>
</dbReference>
<keyword evidence="2" id="KW-0808">Transferase</keyword>
<evidence type="ECO:0000313" key="3">
    <source>
        <dbReference type="Proteomes" id="UP000183200"/>
    </source>
</evidence>
<dbReference type="EMBL" id="FNGY01000014">
    <property type="protein sequence ID" value="SDO41197.1"/>
    <property type="molecule type" value="Genomic_DNA"/>
</dbReference>
<reference evidence="3" key="1">
    <citation type="submission" date="2016-10" db="EMBL/GenBank/DDBJ databases">
        <authorList>
            <person name="Varghese N."/>
            <person name="Submissions S."/>
        </authorList>
    </citation>
    <scope>NUCLEOTIDE SEQUENCE [LARGE SCALE GENOMIC DNA]</scope>
    <source>
        <strain evidence="3">DSM 19110</strain>
    </source>
</reference>
<dbReference type="AlphaFoldDB" id="A0A1H0JBT2"/>
<organism evidence="2 3">
    <name type="scientific">Pedobacter steynii</name>
    <dbReference type="NCBI Taxonomy" id="430522"/>
    <lineage>
        <taxon>Bacteria</taxon>
        <taxon>Pseudomonadati</taxon>
        <taxon>Bacteroidota</taxon>
        <taxon>Sphingobacteriia</taxon>
        <taxon>Sphingobacteriales</taxon>
        <taxon>Sphingobacteriaceae</taxon>
        <taxon>Pedobacter</taxon>
    </lineage>
</organism>
<sequence length="346" mass="40579">MQYTLITIQQKKEWVDYIKRSAEYDFYHTWHYHALDESGSPILFVYQEATDFIAFPLIRRKIEDSTLSDLSSVYGYTGPVSNLKFEQLSEGFMDRFKLIFLSFLKQEEHVSVFSRLHPLFQQCLLLERFGGLYDNGKTICIDLSVPIEQQRKKYKKNIYESIKKSWKAGLRVVESKKIADISTFREIYKENMLRIGASDYYHFSLRYFLDLLGTDEFDCRLILVYDGEEAISGSIVTFTGNIAQCHLMATRTKYLNNSPAKFLIDEISLIGRKCGMRYYHLGGGLGFKEDSLFKWKSGFSDLLLNYKSWRFVINVPQYQSLVQKTGMTLCNEVDFFPLYRYPIQKL</sequence>
<dbReference type="InterPro" id="IPR016181">
    <property type="entry name" value="Acyl_CoA_acyltransferase"/>
</dbReference>
<gene>
    <name evidence="2" type="ORF">SAMN05421820_114144</name>
</gene>
<dbReference type="InterPro" id="IPR050644">
    <property type="entry name" value="PG_Glycine_Bridge_Synth"/>
</dbReference>
<feature type="domain" description="BioF2-like acetyltransferase" evidence="1">
    <location>
        <begin position="152"/>
        <end position="284"/>
    </location>
</feature>
<dbReference type="GO" id="GO:0016740">
    <property type="term" value="F:transferase activity"/>
    <property type="evidence" value="ECO:0007669"/>
    <property type="project" value="UniProtKB-KW"/>
</dbReference>
<keyword evidence="3" id="KW-1185">Reference proteome</keyword>
<evidence type="ECO:0000313" key="2">
    <source>
        <dbReference type="EMBL" id="SDO41197.1"/>
    </source>
</evidence>
<name>A0A1H0JBT2_9SPHI</name>
<proteinExistence type="predicted"/>
<dbReference type="Pfam" id="PF13480">
    <property type="entry name" value="Acetyltransf_6"/>
    <property type="match status" value="1"/>
</dbReference>
<protein>
    <submittedName>
        <fullName evidence="2">Acetyltransferase (GNAT) domain-containing protein</fullName>
    </submittedName>
</protein>
<dbReference type="PANTHER" id="PTHR36174:SF1">
    <property type="entry name" value="LIPID II:GLYCINE GLYCYLTRANSFERASE"/>
    <property type="match status" value="1"/>
</dbReference>
<dbReference type="RefSeq" id="WP_074612544.1">
    <property type="nucleotide sequence ID" value="NZ_FNGY01000014.1"/>
</dbReference>
<dbReference type="InterPro" id="IPR038740">
    <property type="entry name" value="BioF2-like_GNAT_dom"/>
</dbReference>
<dbReference type="SUPFAM" id="SSF55729">
    <property type="entry name" value="Acyl-CoA N-acyltransferases (Nat)"/>
    <property type="match status" value="1"/>
</dbReference>
<dbReference type="Gene3D" id="3.40.630.30">
    <property type="match status" value="1"/>
</dbReference>
<evidence type="ECO:0000259" key="1">
    <source>
        <dbReference type="Pfam" id="PF13480"/>
    </source>
</evidence>